<reference evidence="4" key="2">
    <citation type="submission" date="2025-09" db="UniProtKB">
        <authorList>
            <consortium name="Ensembl"/>
        </authorList>
    </citation>
    <scope>IDENTIFICATION</scope>
</reference>
<keyword evidence="1" id="KW-0677">Repeat</keyword>
<dbReference type="Gene3D" id="1.25.40.20">
    <property type="entry name" value="Ankyrin repeat-containing domain"/>
    <property type="match status" value="2"/>
</dbReference>
<proteinExistence type="predicted"/>
<dbReference type="Pfam" id="PF13637">
    <property type="entry name" value="Ank_4"/>
    <property type="match status" value="1"/>
</dbReference>
<dbReference type="InterPro" id="IPR002110">
    <property type="entry name" value="Ankyrin_rpt"/>
</dbReference>
<protein>
    <recommendedName>
        <fullName evidence="6">Ankyrin repeat domain 65</fullName>
    </recommendedName>
</protein>
<reference evidence="4" key="1">
    <citation type="submission" date="2025-08" db="UniProtKB">
        <authorList>
            <consortium name="Ensembl"/>
        </authorList>
    </citation>
    <scope>IDENTIFICATION</scope>
</reference>
<feature type="repeat" description="ANK" evidence="3">
    <location>
        <begin position="17"/>
        <end position="49"/>
    </location>
</feature>
<dbReference type="PANTHER" id="PTHR24171:SF9">
    <property type="entry name" value="ANKYRIN REPEAT DOMAIN-CONTAINING PROTEIN 39"/>
    <property type="match status" value="1"/>
</dbReference>
<dbReference type="GeneTree" id="ENSGT00940000163707"/>
<keyword evidence="2 3" id="KW-0040">ANK repeat</keyword>
<dbReference type="Proteomes" id="UP000694425">
    <property type="component" value="Unplaced"/>
</dbReference>
<dbReference type="Pfam" id="PF12796">
    <property type="entry name" value="Ank_2"/>
    <property type="match status" value="1"/>
</dbReference>
<dbReference type="AlphaFoldDB" id="A0A8C7AK74"/>
<dbReference type="PROSITE" id="PS50297">
    <property type="entry name" value="ANK_REP_REGION"/>
    <property type="match status" value="2"/>
</dbReference>
<evidence type="ECO:0000256" key="3">
    <source>
        <dbReference type="PROSITE-ProRule" id="PRU00023"/>
    </source>
</evidence>
<evidence type="ECO:0000313" key="4">
    <source>
        <dbReference type="Ensembl" id="ENSNVIP00000006913.1"/>
    </source>
</evidence>
<feature type="repeat" description="ANK" evidence="3">
    <location>
        <begin position="50"/>
        <end position="82"/>
    </location>
</feature>
<evidence type="ECO:0008006" key="6">
    <source>
        <dbReference type="Google" id="ProtNLM"/>
    </source>
</evidence>
<evidence type="ECO:0000256" key="1">
    <source>
        <dbReference type="ARBA" id="ARBA00022737"/>
    </source>
</evidence>
<organism evidence="4 5">
    <name type="scientific">Neovison vison</name>
    <name type="common">American mink</name>
    <name type="synonym">Mustela vison</name>
    <dbReference type="NCBI Taxonomy" id="452646"/>
    <lineage>
        <taxon>Eukaryota</taxon>
        <taxon>Metazoa</taxon>
        <taxon>Chordata</taxon>
        <taxon>Craniata</taxon>
        <taxon>Vertebrata</taxon>
        <taxon>Euteleostomi</taxon>
        <taxon>Mammalia</taxon>
        <taxon>Eutheria</taxon>
        <taxon>Laurasiatheria</taxon>
        <taxon>Carnivora</taxon>
        <taxon>Caniformia</taxon>
        <taxon>Musteloidea</taxon>
        <taxon>Mustelidae</taxon>
        <taxon>Mustelinae</taxon>
        <taxon>Neogale</taxon>
    </lineage>
</organism>
<dbReference type="Ensembl" id="ENSNVIT00000008097.1">
    <property type="protein sequence ID" value="ENSNVIP00000006913.1"/>
    <property type="gene ID" value="ENSNVIG00000005490.1"/>
</dbReference>
<evidence type="ECO:0000313" key="5">
    <source>
        <dbReference type="Proteomes" id="UP000694425"/>
    </source>
</evidence>
<dbReference type="SUPFAM" id="SSF48403">
    <property type="entry name" value="Ankyrin repeat"/>
    <property type="match status" value="1"/>
</dbReference>
<dbReference type="InterPro" id="IPR036770">
    <property type="entry name" value="Ankyrin_rpt-contain_sf"/>
</dbReference>
<dbReference type="PANTHER" id="PTHR24171">
    <property type="entry name" value="ANKYRIN REPEAT DOMAIN-CONTAINING PROTEIN 39-RELATED"/>
    <property type="match status" value="1"/>
</dbReference>
<dbReference type="PROSITE" id="PS50088">
    <property type="entry name" value="ANK_REPEAT"/>
    <property type="match status" value="2"/>
</dbReference>
<accession>A0A8C7AK74</accession>
<name>A0A8C7AK74_NEOVI</name>
<sequence>MVVLLDHGADPSLKDRHSRSALHRAAAGGHLPAVQLLAAWGAEVDARDSLGLTPLHHAARGGHAEVASHLLDRGAQVNAAGWLHKTPLHLAMEHGHRVGGGAGPKGGTRGRHVGASLGHVVAQQRLWACFGLPGLCLPGGRPNQEPWQLAGEERCWGRGCCQPPGCVSLSCWVNSAGNNQ</sequence>
<evidence type="ECO:0000256" key="2">
    <source>
        <dbReference type="ARBA" id="ARBA00023043"/>
    </source>
</evidence>
<dbReference type="SMART" id="SM00248">
    <property type="entry name" value="ANK"/>
    <property type="match status" value="2"/>
</dbReference>
<keyword evidence="5" id="KW-1185">Reference proteome</keyword>